<dbReference type="EMBL" id="CAJNNV010024327">
    <property type="protein sequence ID" value="CAE8609476.1"/>
    <property type="molecule type" value="Genomic_DNA"/>
</dbReference>
<protein>
    <recommendedName>
        <fullName evidence="4">Pentatricopeptide repeat-containing protein, chloroplastic</fullName>
    </recommendedName>
</protein>
<dbReference type="Proteomes" id="UP000654075">
    <property type="component" value="Unassembled WGS sequence"/>
</dbReference>
<accession>A0A813F7B6</accession>
<keyword evidence="1" id="KW-0677">Repeat</keyword>
<comment type="caution">
    <text evidence="2">The sequence shown here is derived from an EMBL/GenBank/DDBJ whole genome shotgun (WGS) entry which is preliminary data.</text>
</comment>
<organism evidence="2 3">
    <name type="scientific">Polarella glacialis</name>
    <name type="common">Dinoflagellate</name>
    <dbReference type="NCBI Taxonomy" id="89957"/>
    <lineage>
        <taxon>Eukaryota</taxon>
        <taxon>Sar</taxon>
        <taxon>Alveolata</taxon>
        <taxon>Dinophyceae</taxon>
        <taxon>Suessiales</taxon>
        <taxon>Suessiaceae</taxon>
        <taxon>Polarella</taxon>
    </lineage>
</organism>
<reference evidence="2" key="1">
    <citation type="submission" date="2021-02" db="EMBL/GenBank/DDBJ databases">
        <authorList>
            <person name="Dougan E. K."/>
            <person name="Rhodes N."/>
            <person name="Thang M."/>
            <person name="Chan C."/>
        </authorList>
    </citation>
    <scope>NUCLEOTIDE SEQUENCE</scope>
</reference>
<dbReference type="AlphaFoldDB" id="A0A813F7B6"/>
<evidence type="ECO:0000313" key="2">
    <source>
        <dbReference type="EMBL" id="CAE8609476.1"/>
    </source>
</evidence>
<evidence type="ECO:0008006" key="4">
    <source>
        <dbReference type="Google" id="ProtNLM"/>
    </source>
</evidence>
<evidence type="ECO:0000313" key="3">
    <source>
        <dbReference type="Proteomes" id="UP000654075"/>
    </source>
</evidence>
<dbReference type="Gene3D" id="1.25.40.10">
    <property type="entry name" value="Tetratricopeptide repeat domain"/>
    <property type="match status" value="4"/>
</dbReference>
<sequence>MLVPAQDVVPTFQLQRPGLSYTTAHRLITDLSRRGYWSNVLAILQELTSVRLRLNIITLGAAVNVFSRAPTSTWTQALGLLRAAGAQGFERSTIVQNSVLNALHKAGAWELCLELLLRSWPPELGDSEQQPDIYSYTSTLSACGSGRQWTAALGLLQLAQRRGLILSPVAGSAAMVALEGSGQWRQALDVFDQLRSSDVQVDEPVCNSAIEVLAEGSWAFSLALLRVMPDWRLSPNLVSYIAALTACGRAQRWKSSLQLLQKASSNGLKLNEVSCGAAVSACSQGRAWQVSLGIFGEMTYRLSLEVGERGHKPLCIITYDVALGACLAGQRWEASLELLRGLLQQGVQPSTVTLTALVSNRAHQSQWARAEELLARLAVQRSALNLGNEAFTALAGAYSRGQQWQRGLELLSQMRACSVEVDDVLLCSVWEGLSGAGFWPLALQGLAGARSAGVSVSRPLLGPTFYALKQGGLWHEALRLLMELRQSRGLELDSSTYGKAMMAVDAPLDGSSRWEVPLLLLDCLRSEGLQLSQLALGAALGSTAASLHWQKASELLHHARSQGVEVGQLELQAFLQSLRQGGSWHPAVSLLRWMQTAAVEPWSGGFSEAATAASVSQAQGRSWERALGILVEARLIQLHLDAFAWGGVISAIASSSLAAEGVSAGQRRGSEEVVRKIAKRLVS</sequence>
<dbReference type="InterPro" id="IPR011990">
    <property type="entry name" value="TPR-like_helical_dom_sf"/>
</dbReference>
<gene>
    <name evidence="2" type="ORF">PGLA1383_LOCUS27303</name>
</gene>
<dbReference type="PANTHER" id="PTHR47447">
    <property type="entry name" value="OS03G0856100 PROTEIN"/>
    <property type="match status" value="1"/>
</dbReference>
<evidence type="ECO:0000256" key="1">
    <source>
        <dbReference type="ARBA" id="ARBA00022737"/>
    </source>
</evidence>
<dbReference type="PANTHER" id="PTHR47447:SF17">
    <property type="entry name" value="OS12G0638900 PROTEIN"/>
    <property type="match status" value="1"/>
</dbReference>
<name>A0A813F7B6_POLGL</name>
<proteinExistence type="predicted"/>
<keyword evidence="3" id="KW-1185">Reference proteome</keyword>